<accession>A0A7T8K0Q3</accession>
<sequence length="51" mass="5849">MSMLTFANTAFHLHCASGNNALGTRRAHLTRDDISNFNDRSWRTRRCIPTL</sequence>
<evidence type="ECO:0000313" key="1">
    <source>
        <dbReference type="EMBL" id="QQP42252.1"/>
    </source>
</evidence>
<gene>
    <name evidence="1" type="ORF">FKW44_016861</name>
</gene>
<proteinExistence type="predicted"/>
<keyword evidence="2" id="KW-1185">Reference proteome</keyword>
<dbReference type="Proteomes" id="UP000595437">
    <property type="component" value="Chromosome 11"/>
</dbReference>
<organism evidence="1 2">
    <name type="scientific">Caligus rogercresseyi</name>
    <name type="common">Sea louse</name>
    <dbReference type="NCBI Taxonomy" id="217165"/>
    <lineage>
        <taxon>Eukaryota</taxon>
        <taxon>Metazoa</taxon>
        <taxon>Ecdysozoa</taxon>
        <taxon>Arthropoda</taxon>
        <taxon>Crustacea</taxon>
        <taxon>Multicrustacea</taxon>
        <taxon>Hexanauplia</taxon>
        <taxon>Copepoda</taxon>
        <taxon>Siphonostomatoida</taxon>
        <taxon>Caligidae</taxon>
        <taxon>Caligus</taxon>
    </lineage>
</organism>
<name>A0A7T8K0Q3_CALRO</name>
<dbReference type="AlphaFoldDB" id="A0A7T8K0Q3"/>
<evidence type="ECO:0000313" key="2">
    <source>
        <dbReference type="Proteomes" id="UP000595437"/>
    </source>
</evidence>
<reference evidence="2" key="1">
    <citation type="submission" date="2021-01" db="EMBL/GenBank/DDBJ databases">
        <title>Caligus Genome Assembly.</title>
        <authorList>
            <person name="Gallardo-Escarate C."/>
        </authorList>
    </citation>
    <scope>NUCLEOTIDE SEQUENCE [LARGE SCALE GENOMIC DNA]</scope>
</reference>
<protein>
    <submittedName>
        <fullName evidence="1">Uncharacterized protein</fullName>
    </submittedName>
</protein>
<dbReference type="EMBL" id="CP045900">
    <property type="protein sequence ID" value="QQP42252.1"/>
    <property type="molecule type" value="Genomic_DNA"/>
</dbReference>